<dbReference type="SUPFAM" id="SSF140500">
    <property type="entry name" value="BAS1536-like"/>
    <property type="match status" value="1"/>
</dbReference>
<dbReference type="InterPro" id="IPR036638">
    <property type="entry name" value="HLH_DNA-bd_sf"/>
</dbReference>
<sequence length="76" mass="9117">MKWKRSNIMEDIQRKREIMMVSAKQNGIGSEITIRYSQELDKLIYEYQMMKQDKSKKSDFRLLFNQIIVALKKTAV</sequence>
<evidence type="ECO:0000313" key="2">
    <source>
        <dbReference type="Proteomes" id="UP001238088"/>
    </source>
</evidence>
<dbReference type="Pfam" id="PF09388">
    <property type="entry name" value="SpoOE-like"/>
    <property type="match status" value="1"/>
</dbReference>
<dbReference type="InterPro" id="IPR018540">
    <property type="entry name" value="Spo0E-like"/>
</dbReference>
<organism evidence="1 2">
    <name type="scientific">Cytobacillus purgationiresistens</name>
    <dbReference type="NCBI Taxonomy" id="863449"/>
    <lineage>
        <taxon>Bacteria</taxon>
        <taxon>Bacillati</taxon>
        <taxon>Bacillota</taxon>
        <taxon>Bacilli</taxon>
        <taxon>Bacillales</taxon>
        <taxon>Bacillaceae</taxon>
        <taxon>Cytobacillus</taxon>
    </lineage>
</organism>
<dbReference type="Gene3D" id="4.10.280.10">
    <property type="entry name" value="Helix-loop-helix DNA-binding domain"/>
    <property type="match status" value="1"/>
</dbReference>
<comment type="caution">
    <text evidence="1">The sequence shown here is derived from an EMBL/GenBank/DDBJ whole genome shotgun (WGS) entry which is preliminary data.</text>
</comment>
<dbReference type="InterPro" id="IPR037208">
    <property type="entry name" value="Spo0E-like_sf"/>
</dbReference>
<gene>
    <name evidence="1" type="ORF">J2S17_002578</name>
</gene>
<proteinExistence type="predicted"/>
<dbReference type="EMBL" id="JAUSUB010000010">
    <property type="protein sequence ID" value="MDQ0270693.1"/>
    <property type="molecule type" value="Genomic_DNA"/>
</dbReference>
<accession>A0ABU0AJW0</accession>
<dbReference type="RefSeq" id="WP_307475325.1">
    <property type="nucleotide sequence ID" value="NZ_JAUSUB010000010.1"/>
</dbReference>
<reference evidence="1 2" key="1">
    <citation type="submission" date="2023-07" db="EMBL/GenBank/DDBJ databases">
        <title>Genomic Encyclopedia of Type Strains, Phase IV (KMG-IV): sequencing the most valuable type-strain genomes for metagenomic binning, comparative biology and taxonomic classification.</title>
        <authorList>
            <person name="Goeker M."/>
        </authorList>
    </citation>
    <scope>NUCLEOTIDE SEQUENCE [LARGE SCALE GENOMIC DNA]</scope>
    <source>
        <strain evidence="1 2">DSM 23494</strain>
    </source>
</reference>
<evidence type="ECO:0000313" key="1">
    <source>
        <dbReference type="EMBL" id="MDQ0270693.1"/>
    </source>
</evidence>
<keyword evidence="2" id="KW-1185">Reference proteome</keyword>
<protein>
    <submittedName>
        <fullName evidence="1">Stage 0 sporulation regulatory protein</fullName>
    </submittedName>
</protein>
<name>A0ABU0AJW0_9BACI</name>
<dbReference type="Proteomes" id="UP001238088">
    <property type="component" value="Unassembled WGS sequence"/>
</dbReference>